<dbReference type="GO" id="GO:0006302">
    <property type="term" value="P:double-strand break repair"/>
    <property type="evidence" value="ECO:0007669"/>
    <property type="project" value="TreeGrafter"/>
</dbReference>
<protein>
    <recommendedName>
        <fullName evidence="6">Protein CR006 P-loop domain-containing protein</fullName>
    </recommendedName>
</protein>
<keyword evidence="1" id="KW-0227">DNA damage</keyword>
<feature type="region of interest" description="Disordered" evidence="5">
    <location>
        <begin position="781"/>
        <end position="803"/>
    </location>
</feature>
<dbReference type="Proteomes" id="UP000004668">
    <property type="component" value="Unassembled WGS sequence"/>
</dbReference>
<dbReference type="Gene3D" id="3.40.50.300">
    <property type="entry name" value="P-loop containing nucleotide triphosphate hydrolases"/>
    <property type="match status" value="2"/>
</dbReference>
<evidence type="ECO:0000313" key="7">
    <source>
        <dbReference type="EMBL" id="EGE38119.1"/>
    </source>
</evidence>
<dbReference type="GO" id="GO:0009432">
    <property type="term" value="P:SOS response"/>
    <property type="evidence" value="ECO:0007669"/>
    <property type="project" value="UniProtKB-KW"/>
</dbReference>
<reference evidence="8" key="1">
    <citation type="submission" date="2010-02" db="EMBL/GenBank/DDBJ databases">
        <title>The Genome Sequence of Prevotella oris strain C735.</title>
        <authorList>
            <consortium name="The Broad Institute Genome Sequencing Platform"/>
            <person name="Ward D."/>
            <person name="Feldgarden M."/>
            <person name="Earl A."/>
            <person name="Young S.K."/>
            <person name="Zeng Q."/>
            <person name="Koehrsen M."/>
            <person name="Alvarado L."/>
            <person name="Berlin A."/>
            <person name="Bochicchio J."/>
            <person name="Borenstein D."/>
            <person name="Chapman S.B."/>
            <person name="Chen Z."/>
            <person name="Engels R."/>
            <person name="Freedman E."/>
            <person name="Gellesch M."/>
            <person name="Goldberg J."/>
            <person name="Griggs A."/>
            <person name="Gujja S."/>
            <person name="Heilman E."/>
            <person name="Heiman D."/>
            <person name="Hepburn T."/>
            <person name="Howarth C."/>
            <person name="Jen D."/>
            <person name="Larson L."/>
            <person name="Mehta T."/>
            <person name="Park D."/>
            <person name="Pearson M."/>
            <person name="Roberts A."/>
            <person name="Saif S."/>
            <person name="Shea T."/>
            <person name="Shenoy N."/>
            <person name="Sisk P."/>
            <person name="Stolte C."/>
            <person name="Sykes S."/>
            <person name="Thomson T."/>
            <person name="Walk T."/>
            <person name="White J."/>
            <person name="Yandava C."/>
            <person name="Sibley C.D."/>
            <person name="Field T.R."/>
            <person name="Grinwis M."/>
            <person name="Eshaghurshan C.S."/>
            <person name="Surette M.G."/>
            <person name="Haas B."/>
            <person name="Nusbaum C."/>
            <person name="Birren B."/>
        </authorList>
    </citation>
    <scope>NUCLEOTIDE SEQUENCE [LARGE SCALE GENOMIC DNA]</scope>
    <source>
        <strain evidence="8">C505</strain>
    </source>
</reference>
<name>F2UY18_ACTVI</name>
<evidence type="ECO:0000256" key="3">
    <source>
        <dbReference type="ARBA" id="ARBA00023236"/>
    </source>
</evidence>
<gene>
    <name evidence="7" type="ORF">HMPREF0059_00972</name>
</gene>
<evidence type="ECO:0000256" key="5">
    <source>
        <dbReference type="SAM" id="MobiDB-lite"/>
    </source>
</evidence>
<evidence type="ECO:0000256" key="4">
    <source>
        <dbReference type="SAM" id="Coils"/>
    </source>
</evidence>
<evidence type="ECO:0000256" key="2">
    <source>
        <dbReference type="ARBA" id="ARBA00023204"/>
    </source>
</evidence>
<dbReference type="InterPro" id="IPR027417">
    <property type="entry name" value="P-loop_NTPase"/>
</dbReference>
<organism evidence="7 8">
    <name type="scientific">Actinomyces viscosus C505</name>
    <dbReference type="NCBI Taxonomy" id="562973"/>
    <lineage>
        <taxon>Bacteria</taxon>
        <taxon>Bacillati</taxon>
        <taxon>Actinomycetota</taxon>
        <taxon>Actinomycetes</taxon>
        <taxon>Actinomycetales</taxon>
        <taxon>Actinomycetaceae</taxon>
        <taxon>Actinomyces</taxon>
    </lineage>
</organism>
<dbReference type="SUPFAM" id="SSF52540">
    <property type="entry name" value="P-loop containing nucleoside triphosphate hydrolases"/>
    <property type="match status" value="1"/>
</dbReference>
<dbReference type="GO" id="GO:0000731">
    <property type="term" value="P:DNA synthesis involved in DNA repair"/>
    <property type="evidence" value="ECO:0007669"/>
    <property type="project" value="TreeGrafter"/>
</dbReference>
<dbReference type="AlphaFoldDB" id="F2UY18"/>
<dbReference type="eggNOG" id="COG4694">
    <property type="taxonomic scope" value="Bacteria"/>
</dbReference>
<reference evidence="7 8" key="2">
    <citation type="submission" date="2011-10" db="EMBL/GenBank/DDBJ databases">
        <title>The Genome Sequence of Actinomyces viscosus C505.</title>
        <authorList>
            <consortium name="The Broad Institute Genome Sequencing Platform"/>
            <consortium name="The Broad Institute Genome Sequencing Center for Infectious Disease"/>
            <person name="Earl A."/>
            <person name="Ward D."/>
            <person name="Feldgarden M."/>
            <person name="Gevers D."/>
            <person name="Sibley C.D."/>
            <person name="Field T.R."/>
            <person name="Grinwis M."/>
            <person name="Eshaghurshan C.S."/>
            <person name="Surette M.G."/>
            <person name="Young S.K."/>
            <person name="Zeng Q."/>
            <person name="Gargeya S."/>
            <person name="Fitzgerald M."/>
            <person name="Haas B."/>
            <person name="Abouelleil A."/>
            <person name="Alvarado L."/>
            <person name="Arachchi H.M."/>
            <person name="Berlin A."/>
            <person name="Brown A."/>
            <person name="Chapman S.B."/>
            <person name="Chen Z."/>
            <person name="Dunbar C."/>
            <person name="Freedman E."/>
            <person name="Gearin G."/>
            <person name="Goldberg J."/>
            <person name="Griggs A."/>
            <person name="Gujja S."/>
            <person name="Heiman D."/>
            <person name="Howarth C."/>
            <person name="Larson L."/>
            <person name="Lui A."/>
            <person name="MacDonald P.J.P."/>
            <person name="Montmayeur A."/>
            <person name="Murphy C."/>
            <person name="Neiman D."/>
            <person name="Pearson M."/>
            <person name="Priest M."/>
            <person name="Roberts A."/>
            <person name="Saif S."/>
            <person name="Shea T."/>
            <person name="Shenoy N."/>
            <person name="Sisk P."/>
            <person name="Stolte C."/>
            <person name="Sykes S."/>
            <person name="Wortman J."/>
            <person name="Nusbaum C."/>
            <person name="Birren B."/>
        </authorList>
    </citation>
    <scope>NUCLEOTIDE SEQUENCE [LARGE SCALE GENOMIC DNA]</scope>
    <source>
        <strain evidence="7 8">C505</strain>
    </source>
</reference>
<feature type="compositionally biased region" description="Acidic residues" evidence="5">
    <location>
        <begin position="782"/>
        <end position="796"/>
    </location>
</feature>
<dbReference type="InterPro" id="IPR026866">
    <property type="entry name" value="CR006_AAA"/>
</dbReference>
<feature type="coiled-coil region" evidence="4">
    <location>
        <begin position="427"/>
        <end position="472"/>
    </location>
</feature>
<keyword evidence="4" id="KW-0175">Coiled coil</keyword>
<evidence type="ECO:0000313" key="8">
    <source>
        <dbReference type="Proteomes" id="UP000004668"/>
    </source>
</evidence>
<keyword evidence="3" id="KW-0742">SOS response</keyword>
<feature type="domain" description="Protein CR006 P-loop" evidence="6">
    <location>
        <begin position="24"/>
        <end position="756"/>
    </location>
</feature>
<dbReference type="PANTHER" id="PTHR32182">
    <property type="entry name" value="DNA REPLICATION AND REPAIR PROTEIN RECF"/>
    <property type="match status" value="1"/>
</dbReference>
<keyword evidence="2" id="KW-0234">DNA repair</keyword>
<dbReference type="Pfam" id="PF13166">
    <property type="entry name" value="AAA_13"/>
    <property type="match status" value="1"/>
</dbReference>
<comment type="caution">
    <text evidence="7">The sequence shown here is derived from an EMBL/GenBank/DDBJ whole genome shotgun (WGS) entry which is preliminary data.</text>
</comment>
<dbReference type="EMBL" id="ACRE02000050">
    <property type="protein sequence ID" value="EGE38119.1"/>
    <property type="molecule type" value="Genomic_DNA"/>
</dbReference>
<dbReference type="PANTHER" id="PTHR32182:SF0">
    <property type="entry name" value="DNA REPLICATION AND REPAIR PROTEIN RECF"/>
    <property type="match status" value="1"/>
</dbReference>
<dbReference type="HOGENOM" id="CLU_020729_2_0_11"/>
<evidence type="ECO:0000256" key="1">
    <source>
        <dbReference type="ARBA" id="ARBA00022763"/>
    </source>
</evidence>
<accession>F2UY18</accession>
<proteinExistence type="predicted"/>
<sequence>MQISRIKRINDYYIFQNWRRFGDTDFARFNVIYGGNGSGKSTLASLLVKLAGGDWSSGTRLAVKDDDSNPNSRAREVSKPDKALATRLCIFNADYVKENLRFDSGEAESLLFLGKESIDNQKRREELEAAIDEANSSTIPQLENQLETTESKRNEIGKNGATRIASKLQGIDASYDGRRYKRPQFIRALDDALQSPPRDMSDFDVDQQIKRIASPTTDRITELSDLSIPLTDIDAQVSRVLAQTVTSEAIDALKSNHKATVWVQEGMQLHRAGDRCLFCEGVYTEERIDRLNRHFDESLKRVQKTIETLDTQLATYEEQCERFVRGLEPPRSLDETRTKCWLNHTDAIRGLIAAVKERLVFLRQQLARKQGELFQPLTLKESSTDSSLSGKVDVEILNAIINKHNDDIDNYDQLKKQVCSDVVQYYVEQVREDYAASKEAAQEAESKLNSTQEQLEANKAELKRLKNSQQDRAHFAQLLTIDLQRYFGRDELTFELSDANGYSIQRNGQKADHLSEGEQRSIALLYFLRDIESNAANLRERIIVFDDPVSSVDDGAATGAFAYIWEKCIGKKQDGVGQLIVLTHNFDFFRRWVNRLDSLKGLKRDKNNFVSYKTWELRTDTIFDPSSGKTRVPYFVCWDKPWKYSLLRSEYHYLFWRTATELGRWRGNASGVLDEYDAAILPNVCRRLLEGFLSFLCPQNIGNFEAQMKQMVDDLEDSAKRNYLVRFLHEYSHNEQCDPSKHIQILETPKIIESIFSVIQELDPRHYSAMCEALHVSPLAESADDNASSDETENDEAVAGSSD</sequence>
<evidence type="ECO:0000259" key="6">
    <source>
        <dbReference type="Pfam" id="PF13166"/>
    </source>
</evidence>
<dbReference type="RefSeq" id="WP_003787999.1">
    <property type="nucleotide sequence ID" value="NZ_KI391969.1"/>
</dbReference>